<proteinExistence type="predicted"/>
<feature type="domain" description="Glycosyl transferase family 1" evidence="2">
    <location>
        <begin position="327"/>
        <end position="481"/>
    </location>
</feature>
<dbReference type="AlphaFoldDB" id="A0A7Y0QJ16"/>
<keyword evidence="4" id="KW-1185">Reference proteome</keyword>
<dbReference type="EMBL" id="JABCJJ010000018">
    <property type="protein sequence ID" value="NMR20867.1"/>
    <property type="molecule type" value="Genomic_DNA"/>
</dbReference>
<comment type="caution">
    <text evidence="3">The sequence shown here is derived from an EMBL/GenBank/DDBJ whole genome shotgun (WGS) entry which is preliminary data.</text>
</comment>
<evidence type="ECO:0000256" key="1">
    <source>
        <dbReference type="ARBA" id="ARBA00022679"/>
    </source>
</evidence>
<dbReference type="Gene3D" id="3.40.50.2000">
    <property type="entry name" value="Glycogen Phosphorylase B"/>
    <property type="match status" value="1"/>
</dbReference>
<dbReference type="RefSeq" id="WP_169325244.1">
    <property type="nucleotide sequence ID" value="NZ_JABCJJ010000018.1"/>
</dbReference>
<sequence length="508" mass="55560">MTGTQDGLARFRQRLAAAADVMFDAPLEPRSGLADEAGNLLRALVDRTRSTLDRRYAWLLHTAVVGHLPLIEDVEELVRRLELARSSTDAEVWLLQRARELTAELGAPERELRVVSDGVVVDVNYSAQNDRHTGIQRVTREVCARWDAEHDITLTAWLPGGTALRGLLPHEEARVLRFTHVGMRTEQRGDRLPVRDAPLTPMVVPWRSTVVLPEVAQGSSSRHLAALARFSGNEVAAVGYDAIPITLSDLRPGTEPNVFTGYLTLLKHIDRVAAISRSAATEFRGFSEAVRAQGLEGPVVSEVMLAAEVPDAPATHTVAPLESAGSVPRMLCVGSHELHKNHLAVLHAAELLWREGLEFTLTFVGGSGWDMAGFDVRLNRLAEAGRPVRMLGAVTDDELWAAYREATFTVFPSFHEGFGLPVAESLACGTPAVTTGYGSTAEIAERGGCLLVDPRDDHSLARALRTMLTDPRAYRELKEQAVRSVGRSWDTYSAELWDRLVDGKGEAA</sequence>
<dbReference type="CDD" id="cd03809">
    <property type="entry name" value="GT4_MtfB-like"/>
    <property type="match status" value="1"/>
</dbReference>
<gene>
    <name evidence="3" type="ORF">HIR71_11665</name>
</gene>
<dbReference type="InterPro" id="IPR001296">
    <property type="entry name" value="Glyco_trans_1"/>
</dbReference>
<dbReference type="Proteomes" id="UP000562124">
    <property type="component" value="Unassembled WGS sequence"/>
</dbReference>
<reference evidence="3 4" key="1">
    <citation type="submission" date="2020-04" db="EMBL/GenBank/DDBJ databases">
        <title>Sequencing and Assembly of C. fimi.</title>
        <authorList>
            <person name="Ramsey A.R."/>
        </authorList>
    </citation>
    <scope>NUCLEOTIDE SEQUENCE [LARGE SCALE GENOMIC DNA]</scope>
    <source>
        <strain evidence="3 4">SB</strain>
    </source>
</reference>
<evidence type="ECO:0000313" key="3">
    <source>
        <dbReference type="EMBL" id="NMR20867.1"/>
    </source>
</evidence>
<evidence type="ECO:0000259" key="2">
    <source>
        <dbReference type="Pfam" id="PF00534"/>
    </source>
</evidence>
<dbReference type="GO" id="GO:0016757">
    <property type="term" value="F:glycosyltransferase activity"/>
    <property type="evidence" value="ECO:0007669"/>
    <property type="project" value="InterPro"/>
</dbReference>
<organism evidence="3 4">
    <name type="scientific">Cellulomonas fimi</name>
    <dbReference type="NCBI Taxonomy" id="1708"/>
    <lineage>
        <taxon>Bacteria</taxon>
        <taxon>Bacillati</taxon>
        <taxon>Actinomycetota</taxon>
        <taxon>Actinomycetes</taxon>
        <taxon>Micrococcales</taxon>
        <taxon>Cellulomonadaceae</taxon>
        <taxon>Cellulomonas</taxon>
    </lineage>
</organism>
<dbReference type="PANTHER" id="PTHR46401:SF9">
    <property type="entry name" value="MANNOSYLTRANSFERASE A"/>
    <property type="match status" value="1"/>
</dbReference>
<protein>
    <submittedName>
        <fullName evidence="3">Glycosyltransferase family 4 protein</fullName>
    </submittedName>
</protein>
<evidence type="ECO:0000313" key="4">
    <source>
        <dbReference type="Proteomes" id="UP000562124"/>
    </source>
</evidence>
<dbReference type="SUPFAM" id="SSF53756">
    <property type="entry name" value="UDP-Glycosyltransferase/glycogen phosphorylase"/>
    <property type="match status" value="1"/>
</dbReference>
<accession>A0A7Y0QJ16</accession>
<name>A0A7Y0QJ16_CELFI</name>
<dbReference type="Pfam" id="PF00534">
    <property type="entry name" value="Glycos_transf_1"/>
    <property type="match status" value="1"/>
</dbReference>
<dbReference type="PANTHER" id="PTHR46401">
    <property type="entry name" value="GLYCOSYLTRANSFERASE WBBK-RELATED"/>
    <property type="match status" value="1"/>
</dbReference>
<keyword evidence="1 3" id="KW-0808">Transferase</keyword>